<evidence type="ECO:0000256" key="2">
    <source>
        <dbReference type="ARBA" id="ARBA00022723"/>
    </source>
</evidence>
<accession>A0AAD9QFL1</accession>
<organism evidence="9 10">
    <name type="scientific">Acropora cervicornis</name>
    <name type="common">Staghorn coral</name>
    <dbReference type="NCBI Taxonomy" id="6130"/>
    <lineage>
        <taxon>Eukaryota</taxon>
        <taxon>Metazoa</taxon>
        <taxon>Cnidaria</taxon>
        <taxon>Anthozoa</taxon>
        <taxon>Hexacorallia</taxon>
        <taxon>Scleractinia</taxon>
        <taxon>Astrocoeniina</taxon>
        <taxon>Acroporidae</taxon>
        <taxon>Acropora</taxon>
    </lineage>
</organism>
<feature type="domain" description="DM" evidence="8">
    <location>
        <begin position="30"/>
        <end position="77"/>
    </location>
</feature>
<comment type="caution">
    <text evidence="9">The sequence shown here is derived from an EMBL/GenBank/DDBJ whole genome shotgun (WGS) entry which is preliminary data.</text>
</comment>
<feature type="region of interest" description="Disordered" evidence="7">
    <location>
        <begin position="1"/>
        <end position="25"/>
    </location>
</feature>
<dbReference type="PANTHER" id="PTHR12322">
    <property type="entry name" value="DOUBLESEX AND MAB-3 RELATED TRANSCRIPTION FACTOR DMRT"/>
    <property type="match status" value="1"/>
</dbReference>
<dbReference type="GO" id="GO:0005634">
    <property type="term" value="C:nucleus"/>
    <property type="evidence" value="ECO:0007669"/>
    <property type="project" value="UniProtKB-SubCell"/>
</dbReference>
<gene>
    <name evidence="9" type="ORF">P5673_016705</name>
</gene>
<keyword evidence="2 6" id="KW-0479">Metal-binding</keyword>
<dbReference type="AlphaFoldDB" id="A0AAD9QFL1"/>
<keyword evidence="10" id="KW-1185">Reference proteome</keyword>
<feature type="compositionally biased region" description="Basic and acidic residues" evidence="7">
    <location>
        <begin position="135"/>
        <end position="157"/>
    </location>
</feature>
<keyword evidence="3 6" id="KW-0862">Zinc</keyword>
<dbReference type="InterPro" id="IPR026607">
    <property type="entry name" value="DMRT"/>
</dbReference>
<reference evidence="9" key="1">
    <citation type="journal article" date="2023" name="G3 (Bethesda)">
        <title>Whole genome assembly and annotation of the endangered Caribbean coral Acropora cervicornis.</title>
        <authorList>
            <person name="Selwyn J.D."/>
            <person name="Vollmer S.V."/>
        </authorList>
    </citation>
    <scope>NUCLEOTIDE SEQUENCE</scope>
    <source>
        <strain evidence="9">K2</strain>
    </source>
</reference>
<comment type="similarity">
    <text evidence="1">Belongs to the DMRT family.</text>
</comment>
<keyword evidence="4 6" id="KW-0238">DNA-binding</keyword>
<evidence type="ECO:0000256" key="3">
    <source>
        <dbReference type="ARBA" id="ARBA00022833"/>
    </source>
</evidence>
<dbReference type="InterPro" id="IPR005173">
    <property type="entry name" value="DMA"/>
</dbReference>
<dbReference type="FunFam" id="4.10.1040.10:FF:000001">
    <property type="entry name" value="doublesex- and mab-3-related transcription factor 1"/>
    <property type="match status" value="1"/>
</dbReference>
<dbReference type="PANTHER" id="PTHR12322:SF53">
    <property type="entry name" value="DOUBLESEX-MAB RELATED 11E"/>
    <property type="match status" value="1"/>
</dbReference>
<dbReference type="SUPFAM" id="SSF82927">
    <property type="entry name" value="Cysteine-rich DNA binding domain, (DM domain)"/>
    <property type="match status" value="1"/>
</dbReference>
<protein>
    <submittedName>
        <fullName evidence="9">Doublesex- and mab-3-related transcription factor 3a</fullName>
    </submittedName>
</protein>
<evidence type="ECO:0000256" key="4">
    <source>
        <dbReference type="ARBA" id="ARBA00023125"/>
    </source>
</evidence>
<evidence type="ECO:0000256" key="1">
    <source>
        <dbReference type="ARBA" id="ARBA00006834"/>
    </source>
</evidence>
<evidence type="ECO:0000259" key="8">
    <source>
        <dbReference type="PROSITE" id="PS50809"/>
    </source>
</evidence>
<dbReference type="EMBL" id="JARQWQ010000036">
    <property type="protein sequence ID" value="KAK2560370.1"/>
    <property type="molecule type" value="Genomic_DNA"/>
</dbReference>
<feature type="DNA-binding region" description="DM" evidence="6">
    <location>
        <begin position="30"/>
        <end position="77"/>
    </location>
</feature>
<evidence type="ECO:0000256" key="6">
    <source>
        <dbReference type="PROSITE-ProRule" id="PRU00070"/>
    </source>
</evidence>
<dbReference type="GO" id="GO:0000978">
    <property type="term" value="F:RNA polymerase II cis-regulatory region sequence-specific DNA binding"/>
    <property type="evidence" value="ECO:0007669"/>
    <property type="project" value="TreeGrafter"/>
</dbReference>
<name>A0AAD9QFL1_ACRCE</name>
<dbReference type="Proteomes" id="UP001249851">
    <property type="component" value="Unassembled WGS sequence"/>
</dbReference>
<keyword evidence="5 6" id="KW-0539">Nucleus</keyword>
<evidence type="ECO:0000256" key="5">
    <source>
        <dbReference type="ARBA" id="ARBA00023242"/>
    </source>
</evidence>
<reference evidence="9" key="2">
    <citation type="journal article" date="2023" name="Science">
        <title>Genomic signatures of disease resistance in endangered staghorn corals.</title>
        <authorList>
            <person name="Vollmer S.V."/>
            <person name="Selwyn J.D."/>
            <person name="Despard B.A."/>
            <person name="Roesel C.L."/>
        </authorList>
    </citation>
    <scope>NUCLEOTIDE SEQUENCE</scope>
    <source>
        <strain evidence="9">K2</strain>
    </source>
</reference>
<dbReference type="InterPro" id="IPR001275">
    <property type="entry name" value="DM_DNA-bd"/>
</dbReference>
<sequence>MSDTKESDQENQAEEEANSSSPLHHRVPKCARCRTHGTVSWLKGHKHYCRWRDCTCSKCQLITERQRVTAARVALLRQQRKGAELRAKYHRELENARLTYSMVYEANGLAASLKRRGSVSEGEDEENPSPKRAAHSPELHVKAEPEEPKEDKSDLAHHAKKQKAKSPSHDSKFFFESFQDRPLEFRYPRISREINALSHGHPPMELLSKLFPHHNKTTLELMLKSCHGSVVEAIEMLVSTQEARSNNMAALGGCSFTAVNHSSPFHHGPMTRSVITGPLPSTRACSSSRIYPPSPLPPPLIVKPKPELAFKFPSMAHPSYSPESSLGERPCGLASIAHFCRRCGHKINVFDKFCARCGKGLGESTGGL</sequence>
<dbReference type="GO" id="GO:0000981">
    <property type="term" value="F:DNA-binding transcription factor activity, RNA polymerase II-specific"/>
    <property type="evidence" value="ECO:0007669"/>
    <property type="project" value="TreeGrafter"/>
</dbReference>
<dbReference type="GO" id="GO:0046872">
    <property type="term" value="F:metal ion binding"/>
    <property type="evidence" value="ECO:0007669"/>
    <property type="project" value="UniProtKB-KW"/>
</dbReference>
<evidence type="ECO:0000256" key="7">
    <source>
        <dbReference type="SAM" id="MobiDB-lite"/>
    </source>
</evidence>
<dbReference type="Pfam" id="PF03474">
    <property type="entry name" value="DMA"/>
    <property type="match status" value="1"/>
</dbReference>
<proteinExistence type="inferred from homology"/>
<dbReference type="GO" id="GO:0007548">
    <property type="term" value="P:sex differentiation"/>
    <property type="evidence" value="ECO:0007669"/>
    <property type="project" value="TreeGrafter"/>
</dbReference>
<dbReference type="Pfam" id="PF00751">
    <property type="entry name" value="DM"/>
    <property type="match status" value="1"/>
</dbReference>
<dbReference type="SMART" id="SM00301">
    <property type="entry name" value="DM"/>
    <property type="match status" value="1"/>
</dbReference>
<dbReference type="PROSITE" id="PS40000">
    <property type="entry name" value="DM_1"/>
    <property type="match status" value="1"/>
</dbReference>
<evidence type="ECO:0000313" key="9">
    <source>
        <dbReference type="EMBL" id="KAK2560370.1"/>
    </source>
</evidence>
<dbReference type="InterPro" id="IPR036407">
    <property type="entry name" value="DM_DNA-bd_sf"/>
</dbReference>
<evidence type="ECO:0000313" key="10">
    <source>
        <dbReference type="Proteomes" id="UP001249851"/>
    </source>
</evidence>
<dbReference type="PROSITE" id="PS50809">
    <property type="entry name" value="DM_2"/>
    <property type="match status" value="1"/>
</dbReference>
<comment type="subcellular location">
    <subcellularLocation>
        <location evidence="6">Nucleus</location>
    </subcellularLocation>
</comment>
<dbReference type="Gene3D" id="4.10.1040.10">
    <property type="entry name" value="DM DNA-binding domain"/>
    <property type="match status" value="1"/>
</dbReference>
<feature type="region of interest" description="Disordered" evidence="7">
    <location>
        <begin position="113"/>
        <end position="170"/>
    </location>
</feature>